<evidence type="ECO:0000313" key="2">
    <source>
        <dbReference type="Proteomes" id="UP000652761"/>
    </source>
</evidence>
<dbReference type="Proteomes" id="UP000652761">
    <property type="component" value="Unassembled WGS sequence"/>
</dbReference>
<sequence length="100" mass="11459">MGIFVRVVIRTARESPIRFGTSTLSTMISPFLRFSRYNVSLDHVNPEQSNHTESAYHGDWKLCSTRCENFYRGDKTSFRGPKIFVSQSKIVIPDDDLLVS</sequence>
<keyword evidence="2" id="KW-1185">Reference proteome</keyword>
<dbReference type="AlphaFoldDB" id="A0A843V482"/>
<accession>A0A843V482</accession>
<comment type="caution">
    <text evidence="1">The sequence shown here is derived from an EMBL/GenBank/DDBJ whole genome shotgun (WGS) entry which is preliminary data.</text>
</comment>
<name>A0A843V482_COLES</name>
<gene>
    <name evidence="1" type="ORF">Taro_023450</name>
</gene>
<protein>
    <submittedName>
        <fullName evidence="1">Uncharacterized protein</fullName>
    </submittedName>
</protein>
<organism evidence="1 2">
    <name type="scientific">Colocasia esculenta</name>
    <name type="common">Wild taro</name>
    <name type="synonym">Arum esculentum</name>
    <dbReference type="NCBI Taxonomy" id="4460"/>
    <lineage>
        <taxon>Eukaryota</taxon>
        <taxon>Viridiplantae</taxon>
        <taxon>Streptophyta</taxon>
        <taxon>Embryophyta</taxon>
        <taxon>Tracheophyta</taxon>
        <taxon>Spermatophyta</taxon>
        <taxon>Magnoliopsida</taxon>
        <taxon>Liliopsida</taxon>
        <taxon>Araceae</taxon>
        <taxon>Aroideae</taxon>
        <taxon>Colocasieae</taxon>
        <taxon>Colocasia</taxon>
    </lineage>
</organism>
<proteinExistence type="predicted"/>
<evidence type="ECO:0000313" key="1">
    <source>
        <dbReference type="EMBL" id="MQL90848.1"/>
    </source>
</evidence>
<dbReference type="EMBL" id="NMUH01001278">
    <property type="protein sequence ID" value="MQL90848.1"/>
    <property type="molecule type" value="Genomic_DNA"/>
</dbReference>
<reference evidence="1" key="1">
    <citation type="submission" date="2017-07" db="EMBL/GenBank/DDBJ databases">
        <title>Taro Niue Genome Assembly and Annotation.</title>
        <authorList>
            <person name="Atibalentja N."/>
            <person name="Keating K."/>
            <person name="Fields C.J."/>
        </authorList>
    </citation>
    <scope>NUCLEOTIDE SEQUENCE</scope>
    <source>
        <strain evidence="1">Niue_2</strain>
        <tissue evidence="1">Leaf</tissue>
    </source>
</reference>